<evidence type="ECO:0000256" key="1">
    <source>
        <dbReference type="SAM" id="MobiDB-lite"/>
    </source>
</evidence>
<evidence type="ECO:0000313" key="3">
    <source>
        <dbReference type="Proteomes" id="UP001189429"/>
    </source>
</evidence>
<feature type="non-terminal residue" evidence="2">
    <location>
        <position position="1"/>
    </location>
</feature>
<gene>
    <name evidence="2" type="ORF">PCOR1329_LOCUS17623</name>
</gene>
<accession>A0ABN9R4X3</accession>
<feature type="compositionally biased region" description="Basic residues" evidence="1">
    <location>
        <begin position="1"/>
        <end position="11"/>
    </location>
</feature>
<dbReference type="Proteomes" id="UP001189429">
    <property type="component" value="Unassembled WGS sequence"/>
</dbReference>
<feature type="non-terminal residue" evidence="2">
    <location>
        <position position="130"/>
    </location>
</feature>
<feature type="compositionally biased region" description="Low complexity" evidence="1">
    <location>
        <begin position="19"/>
        <end position="43"/>
    </location>
</feature>
<organism evidence="2 3">
    <name type="scientific">Prorocentrum cordatum</name>
    <dbReference type="NCBI Taxonomy" id="2364126"/>
    <lineage>
        <taxon>Eukaryota</taxon>
        <taxon>Sar</taxon>
        <taxon>Alveolata</taxon>
        <taxon>Dinophyceae</taxon>
        <taxon>Prorocentrales</taxon>
        <taxon>Prorocentraceae</taxon>
        <taxon>Prorocentrum</taxon>
    </lineage>
</organism>
<sequence length="130" mass="13765">RRRRRRRRRRPSPPPPPSSSSSWSSWTSSSSSSSSSSMASSAPLPCPLSSPPRCDHGPRRGRGGARREVARQEVAARPPPRGAGGLRALRQRRPPLQGLLPCGRLGARGRQGSGAGLRPLLRPRGGGPGG</sequence>
<reference evidence="2" key="1">
    <citation type="submission" date="2023-10" db="EMBL/GenBank/DDBJ databases">
        <authorList>
            <person name="Chen Y."/>
            <person name="Shah S."/>
            <person name="Dougan E. K."/>
            <person name="Thang M."/>
            <person name="Chan C."/>
        </authorList>
    </citation>
    <scope>NUCLEOTIDE SEQUENCE [LARGE SCALE GENOMIC DNA]</scope>
</reference>
<keyword evidence="3" id="KW-1185">Reference proteome</keyword>
<feature type="region of interest" description="Disordered" evidence="1">
    <location>
        <begin position="1"/>
        <end position="130"/>
    </location>
</feature>
<evidence type="ECO:0000313" key="2">
    <source>
        <dbReference type="EMBL" id="CAK0813835.1"/>
    </source>
</evidence>
<protein>
    <submittedName>
        <fullName evidence="2">Uncharacterized protein</fullName>
    </submittedName>
</protein>
<proteinExistence type="predicted"/>
<dbReference type="EMBL" id="CAUYUJ010005489">
    <property type="protein sequence ID" value="CAK0813835.1"/>
    <property type="molecule type" value="Genomic_DNA"/>
</dbReference>
<comment type="caution">
    <text evidence="2">The sequence shown here is derived from an EMBL/GenBank/DDBJ whole genome shotgun (WGS) entry which is preliminary data.</text>
</comment>
<name>A0ABN9R4X3_9DINO</name>
<feature type="compositionally biased region" description="Low complexity" evidence="1">
    <location>
        <begin position="94"/>
        <end position="105"/>
    </location>
</feature>